<keyword evidence="4" id="KW-0456">Lyase</keyword>
<evidence type="ECO:0000256" key="4">
    <source>
        <dbReference type="ARBA" id="ARBA00023239"/>
    </source>
</evidence>
<keyword evidence="2" id="KW-0732">Signal</keyword>
<dbReference type="InterPro" id="IPR008929">
    <property type="entry name" value="Chondroitin_lyas"/>
</dbReference>
<dbReference type="Gene3D" id="1.50.10.100">
    <property type="entry name" value="Chondroitin AC/alginate lyase"/>
    <property type="match status" value="1"/>
</dbReference>
<dbReference type="PANTHER" id="PTHR39210:SF1">
    <property type="entry name" value="HEPARIN-SULFATE LYASE"/>
    <property type="match status" value="1"/>
</dbReference>
<evidence type="ECO:0000256" key="1">
    <source>
        <dbReference type="ARBA" id="ARBA00004418"/>
    </source>
</evidence>
<sequence>MSGKSPGGGWLRGARQSLSKLPSLRLARVPDAPTLPVRDLWPGDPSLGARLLKGELTVGNSVLLLQPGAWADSSGSVTLRAAAHTFSWLRDLRALGTDAARQRARSLVSEWISSAHTDPVASRPDVAGARIAAWLGHYDFFAASADDAFRQKLMGRLVADARSLSAALPAEEGQARALTALKGLVAAAVALPDQSSFLTRALRFLPAELGRQILPDGSQIERSPATHLTALQDLTEIRSLLQAAQAPPPPALGPSIEKLATALRMLRHGDGGLALFNGTKEETSSLVDLVLTQAGRPTRAPSQLVDGGFHRLQAGRSILIMDTGAPPPPGLDTNAHAGTLSFELSVGRDRLIVNCGSAPAALSEWRDALRATAAHSTLVIADTSSAEVKADGFGARRPDKVEAQRQEANGAHWLEASHDGWLRNLGAIHRRRLYMAESGEDIRGEDAVEAETPQPFTLRFHLHPAVQASLQGDGEAVLMRLPSGQSWRFRAEGATMALEESIYMGGTEPKRTEQIVMSGDEASAQQIKWAISKVG</sequence>
<dbReference type="RefSeq" id="WP_227319560.1">
    <property type="nucleotide sequence ID" value="NZ_JAESVB010000001.1"/>
</dbReference>
<feature type="domain" description="Heparinase II/III-like C-terminal" evidence="5">
    <location>
        <begin position="297"/>
        <end position="530"/>
    </location>
</feature>
<dbReference type="GO" id="GO:0042597">
    <property type="term" value="C:periplasmic space"/>
    <property type="evidence" value="ECO:0007669"/>
    <property type="project" value="UniProtKB-SubCell"/>
</dbReference>
<keyword evidence="7" id="KW-1185">Reference proteome</keyword>
<dbReference type="AlphaFoldDB" id="A0A963YN60"/>
<dbReference type="Gene3D" id="2.70.98.70">
    <property type="match status" value="1"/>
</dbReference>
<evidence type="ECO:0000256" key="3">
    <source>
        <dbReference type="ARBA" id="ARBA00022764"/>
    </source>
</evidence>
<dbReference type="GO" id="GO:0016829">
    <property type="term" value="F:lyase activity"/>
    <property type="evidence" value="ECO:0007669"/>
    <property type="project" value="UniProtKB-KW"/>
</dbReference>
<reference evidence="6" key="2">
    <citation type="submission" date="2021-01" db="EMBL/GenBank/DDBJ databases">
        <authorList>
            <person name="Mieszkin S."/>
            <person name="Pouder E."/>
            <person name="Alain K."/>
        </authorList>
    </citation>
    <scope>NUCLEOTIDE SEQUENCE</scope>
    <source>
        <strain evidence="6">HW T2.11</strain>
    </source>
</reference>
<proteinExistence type="predicted"/>
<dbReference type="Pfam" id="PF07940">
    <property type="entry name" value="Hepar_II_III_C"/>
    <property type="match status" value="1"/>
</dbReference>
<accession>A0A963YN60</accession>
<comment type="caution">
    <text evidence="6">The sequence shown here is derived from an EMBL/GenBank/DDBJ whole genome shotgun (WGS) entry which is preliminary data.</text>
</comment>
<gene>
    <name evidence="6" type="ORF">ASILVAE211_01780</name>
</gene>
<reference evidence="6" key="1">
    <citation type="journal article" date="2021" name="Microorganisms">
        <title>Acidisoma silvae sp. nov. and Acidisomacellulosilytica sp. nov., Two Acidophilic Bacteria Isolated from Decaying Wood, Hydrolyzing Cellulose and Producing Poly-3-hydroxybutyrate.</title>
        <authorList>
            <person name="Mieszkin S."/>
            <person name="Pouder E."/>
            <person name="Uroz S."/>
            <person name="Simon-Colin C."/>
            <person name="Alain K."/>
        </authorList>
    </citation>
    <scope>NUCLEOTIDE SEQUENCE</scope>
    <source>
        <strain evidence="6">HW T2.11</strain>
    </source>
</reference>
<evidence type="ECO:0000259" key="5">
    <source>
        <dbReference type="Pfam" id="PF07940"/>
    </source>
</evidence>
<evidence type="ECO:0000313" key="7">
    <source>
        <dbReference type="Proteomes" id="UP000708298"/>
    </source>
</evidence>
<name>A0A963YN60_9PROT</name>
<protein>
    <submittedName>
        <fullName evidence="6">Heparinase II/III family protein</fullName>
    </submittedName>
</protein>
<comment type="subcellular location">
    <subcellularLocation>
        <location evidence="1">Periplasm</location>
    </subcellularLocation>
</comment>
<keyword evidence="3" id="KW-0574">Periplasm</keyword>
<organism evidence="6 7">
    <name type="scientific">Acidisoma silvae</name>
    <dbReference type="NCBI Taxonomy" id="2802396"/>
    <lineage>
        <taxon>Bacteria</taxon>
        <taxon>Pseudomonadati</taxon>
        <taxon>Pseudomonadota</taxon>
        <taxon>Alphaproteobacteria</taxon>
        <taxon>Acetobacterales</taxon>
        <taxon>Acidocellaceae</taxon>
        <taxon>Acidisoma</taxon>
    </lineage>
</organism>
<dbReference type="Proteomes" id="UP000708298">
    <property type="component" value="Unassembled WGS sequence"/>
</dbReference>
<dbReference type="EMBL" id="JAESVB010000001">
    <property type="protein sequence ID" value="MCB8873895.1"/>
    <property type="molecule type" value="Genomic_DNA"/>
</dbReference>
<dbReference type="PANTHER" id="PTHR39210">
    <property type="entry name" value="HEPARIN-SULFATE LYASE"/>
    <property type="match status" value="1"/>
</dbReference>
<evidence type="ECO:0000313" key="6">
    <source>
        <dbReference type="EMBL" id="MCB8873895.1"/>
    </source>
</evidence>
<dbReference type="InterPro" id="IPR012480">
    <property type="entry name" value="Hepar_II_III_C"/>
</dbReference>
<evidence type="ECO:0000256" key="2">
    <source>
        <dbReference type="ARBA" id="ARBA00022729"/>
    </source>
</evidence>